<gene>
    <name evidence="2" type="ORF">LUZ62_087558</name>
</gene>
<dbReference type="InterPro" id="IPR008930">
    <property type="entry name" value="Terpenoid_cyclase/PrenylTrfase"/>
</dbReference>
<dbReference type="Gene3D" id="1.10.600.10">
    <property type="entry name" value="Farnesyl Diphosphate Synthase"/>
    <property type="match status" value="1"/>
</dbReference>
<sequence>MGSYTSPICNLQRPSMHPDPVVRRSANYKPTLWRNDFIQSLRFEGINKSEISNYYGELKTNIRSQIVYKESQLAAKLKMVDMLQRLGVAYHFSGEIEHMLEEIIMDDAIATLKNDFASFALLFRLMRTNCYHIPQDILLSTMSMKDNMQNDINGLHSLYETTFLALDGEKSLEDARVFSTRRLKELMKTCVDQRVKTQLDHALEVPLHWRAPRLEARWFIDQCHANVDVDPVVKNFAKLDYNQVQLLHQEELAKLSRWWAEIGLKDKLHFARDRLVEIFFLATGIAPEPHNSDSLLECRLFASQKGVPIPTRIAICVHLKTLPKRLRYSSR</sequence>
<dbReference type="AlphaFoldDB" id="A0AAV8CD10"/>
<dbReference type="InterPro" id="IPR008949">
    <property type="entry name" value="Isoprenoid_synthase_dom_sf"/>
</dbReference>
<feature type="domain" description="Terpene synthase N-terminal" evidence="1">
    <location>
        <begin position="33"/>
        <end position="203"/>
    </location>
</feature>
<dbReference type="Gene3D" id="1.50.10.130">
    <property type="entry name" value="Terpene synthase, N-terminal domain"/>
    <property type="match status" value="1"/>
</dbReference>
<protein>
    <submittedName>
        <fullName evidence="2">Isoprene synthase</fullName>
    </submittedName>
</protein>
<proteinExistence type="predicted"/>
<evidence type="ECO:0000259" key="1">
    <source>
        <dbReference type="Pfam" id="PF01397"/>
    </source>
</evidence>
<organism evidence="2 3">
    <name type="scientific">Rhynchospora pubera</name>
    <dbReference type="NCBI Taxonomy" id="906938"/>
    <lineage>
        <taxon>Eukaryota</taxon>
        <taxon>Viridiplantae</taxon>
        <taxon>Streptophyta</taxon>
        <taxon>Embryophyta</taxon>
        <taxon>Tracheophyta</taxon>
        <taxon>Spermatophyta</taxon>
        <taxon>Magnoliopsida</taxon>
        <taxon>Liliopsida</taxon>
        <taxon>Poales</taxon>
        <taxon>Cyperaceae</taxon>
        <taxon>Cyperoideae</taxon>
        <taxon>Rhynchosporeae</taxon>
        <taxon>Rhynchospora</taxon>
    </lineage>
</organism>
<dbReference type="PANTHER" id="PTHR31225">
    <property type="entry name" value="OS04G0344100 PROTEIN-RELATED"/>
    <property type="match status" value="1"/>
</dbReference>
<reference evidence="2" key="1">
    <citation type="submission" date="2022-08" db="EMBL/GenBank/DDBJ databases">
        <authorList>
            <person name="Marques A."/>
        </authorList>
    </citation>
    <scope>NUCLEOTIDE SEQUENCE</scope>
    <source>
        <strain evidence="2">RhyPub2mFocal</strain>
        <tissue evidence="2">Leaves</tissue>
    </source>
</reference>
<dbReference type="SUPFAM" id="SSF48239">
    <property type="entry name" value="Terpenoid cyclases/Protein prenyltransferases"/>
    <property type="match status" value="1"/>
</dbReference>
<dbReference type="InterPro" id="IPR050148">
    <property type="entry name" value="Terpene_synthase-like"/>
</dbReference>
<comment type="caution">
    <text evidence="2">The sequence shown here is derived from an EMBL/GenBank/DDBJ whole genome shotgun (WGS) entry which is preliminary data.</text>
</comment>
<dbReference type="InterPro" id="IPR001906">
    <property type="entry name" value="Terpene_synth_N"/>
</dbReference>
<dbReference type="Proteomes" id="UP001140206">
    <property type="component" value="Chromosome 5"/>
</dbReference>
<dbReference type="GO" id="GO:0010333">
    <property type="term" value="F:terpene synthase activity"/>
    <property type="evidence" value="ECO:0007669"/>
    <property type="project" value="InterPro"/>
</dbReference>
<evidence type="ECO:0000313" key="3">
    <source>
        <dbReference type="Proteomes" id="UP001140206"/>
    </source>
</evidence>
<keyword evidence="3" id="KW-1185">Reference proteome</keyword>
<dbReference type="Pfam" id="PF01397">
    <property type="entry name" value="Terpene_synth"/>
    <property type="match status" value="1"/>
</dbReference>
<name>A0AAV8CD10_9POAL</name>
<dbReference type="InterPro" id="IPR036965">
    <property type="entry name" value="Terpene_synth_N_sf"/>
</dbReference>
<dbReference type="GO" id="GO:0016114">
    <property type="term" value="P:terpenoid biosynthetic process"/>
    <property type="evidence" value="ECO:0007669"/>
    <property type="project" value="InterPro"/>
</dbReference>
<dbReference type="EMBL" id="JAMFTS010000005">
    <property type="protein sequence ID" value="KAJ4753153.1"/>
    <property type="molecule type" value="Genomic_DNA"/>
</dbReference>
<dbReference type="SUPFAM" id="SSF48576">
    <property type="entry name" value="Terpenoid synthases"/>
    <property type="match status" value="1"/>
</dbReference>
<accession>A0AAV8CD10</accession>
<evidence type="ECO:0000313" key="2">
    <source>
        <dbReference type="EMBL" id="KAJ4753153.1"/>
    </source>
</evidence>